<organism evidence="1 2">
    <name type="scientific">Umezawaea endophytica</name>
    <dbReference type="NCBI Taxonomy" id="1654476"/>
    <lineage>
        <taxon>Bacteria</taxon>
        <taxon>Bacillati</taxon>
        <taxon>Actinomycetota</taxon>
        <taxon>Actinomycetes</taxon>
        <taxon>Pseudonocardiales</taxon>
        <taxon>Pseudonocardiaceae</taxon>
        <taxon>Umezawaea</taxon>
    </lineage>
</organism>
<dbReference type="PANTHER" id="PTHR43657:SF1">
    <property type="entry name" value="ALTERED INHERITANCE OF MITOCHONDRIA PROTEIN 24, MITOCHONDRIAL"/>
    <property type="match status" value="1"/>
</dbReference>
<reference evidence="1" key="1">
    <citation type="submission" date="2022-08" db="EMBL/GenBank/DDBJ databases">
        <authorList>
            <person name="Tistechok S."/>
            <person name="Samborskyy M."/>
            <person name="Roman I."/>
        </authorList>
    </citation>
    <scope>NUCLEOTIDE SEQUENCE</scope>
    <source>
        <strain evidence="1">DSM 103496</strain>
    </source>
</reference>
<comment type="caution">
    <text evidence="1">The sequence shown here is derived from an EMBL/GenBank/DDBJ whole genome shotgun (WGS) entry which is preliminary data.</text>
</comment>
<gene>
    <name evidence="1" type="ORF">NZH93_18600</name>
</gene>
<protein>
    <submittedName>
        <fullName evidence="1">AIM24 family protein</fullName>
    </submittedName>
</protein>
<dbReference type="InterPro" id="IPR002838">
    <property type="entry name" value="AIM24"/>
</dbReference>
<dbReference type="PANTHER" id="PTHR43657">
    <property type="entry name" value="TRYPTOPHAN RNA-BINDING ATTENUATOR PROTEIN-LIKE PROTEIN"/>
    <property type="match status" value="1"/>
</dbReference>
<accession>A0A9X3A0S7</accession>
<evidence type="ECO:0000313" key="2">
    <source>
        <dbReference type="Proteomes" id="UP001141259"/>
    </source>
</evidence>
<dbReference type="SUPFAM" id="SSF51219">
    <property type="entry name" value="TRAP-like"/>
    <property type="match status" value="1"/>
</dbReference>
<proteinExistence type="predicted"/>
<sequence length="219" mass="22318">MQVRTRHTPNFGVARLVLAPGEPVLVERSALVASSYGVVYEPKPGAPLKLQGKGVAAAGCTAGPEGGWVDVAPPLPGDLHVLELDGITGWCVAKTSWLASAGAVAMDPVAPPLRALQGGDGGFLTYVIGHGPVVLTCYGTLDIVVLAPGELVSIAGGHVVGFGESVQCRLRALSPDGAQSMRTGEGLAFDFAGPGVVLTQTRSPQHLGTWLNGAIGSRP</sequence>
<dbReference type="Proteomes" id="UP001141259">
    <property type="component" value="Unassembled WGS sequence"/>
</dbReference>
<name>A0A9X3A0S7_9PSEU</name>
<dbReference type="InterPro" id="IPR036983">
    <property type="entry name" value="AIM24_sf"/>
</dbReference>
<dbReference type="InterPro" id="IPR016031">
    <property type="entry name" value="Trp_RNA-bd_attenuator-like_dom"/>
</dbReference>
<dbReference type="EMBL" id="JANYMP010000008">
    <property type="protein sequence ID" value="MCS7478874.1"/>
    <property type="molecule type" value="Genomic_DNA"/>
</dbReference>
<dbReference type="Gene3D" id="3.60.160.10">
    <property type="entry name" value="Mitochondrial biogenesis AIM24"/>
    <property type="match status" value="1"/>
</dbReference>
<dbReference type="AlphaFoldDB" id="A0A9X3A0S7"/>
<dbReference type="RefSeq" id="WP_259624598.1">
    <property type="nucleotide sequence ID" value="NZ_JANYMP010000008.1"/>
</dbReference>
<evidence type="ECO:0000313" key="1">
    <source>
        <dbReference type="EMBL" id="MCS7478874.1"/>
    </source>
</evidence>
<dbReference type="Pfam" id="PF01987">
    <property type="entry name" value="AIM24"/>
    <property type="match status" value="1"/>
</dbReference>
<keyword evidence="2" id="KW-1185">Reference proteome</keyword>